<evidence type="ECO:0000256" key="3">
    <source>
        <dbReference type="PROSITE-ProRule" id="PRU00284"/>
    </source>
</evidence>
<protein>
    <submittedName>
        <fullName evidence="8 9">Methyl-accepting chemotaxis protein</fullName>
    </submittedName>
</protein>
<feature type="domain" description="HAMP" evidence="7">
    <location>
        <begin position="263"/>
        <end position="321"/>
    </location>
</feature>
<dbReference type="GO" id="GO:0006935">
    <property type="term" value="P:chemotaxis"/>
    <property type="evidence" value="ECO:0007669"/>
    <property type="project" value="InterPro"/>
</dbReference>
<evidence type="ECO:0000259" key="6">
    <source>
        <dbReference type="PROSITE" id="PS50111"/>
    </source>
</evidence>
<dbReference type="PROSITE" id="PS50885">
    <property type="entry name" value="HAMP"/>
    <property type="match status" value="1"/>
</dbReference>
<reference evidence="9" key="2">
    <citation type="submission" date="2021-10" db="EMBL/GenBank/DDBJ databases">
        <title>Collection of gut derived symbiotic bacterial strains cultured from healthy donors.</title>
        <authorList>
            <person name="Lin H."/>
            <person name="Littmann E."/>
            <person name="Kohout C."/>
            <person name="Pamer E.G."/>
        </authorList>
    </citation>
    <scope>NUCLEOTIDE SEQUENCE</scope>
    <source>
        <strain evidence="9">DFI.7.28A</strain>
    </source>
</reference>
<gene>
    <name evidence="8" type="primary">mcp2</name>
    <name evidence="8" type="ORF">ERS852417_00109</name>
    <name evidence="9" type="ORF">LIZ82_01280</name>
</gene>
<feature type="transmembrane region" description="Helical" evidence="5">
    <location>
        <begin position="63"/>
        <end position="83"/>
    </location>
</feature>
<dbReference type="PRINTS" id="PR00260">
    <property type="entry name" value="CHEMTRNSDUCR"/>
</dbReference>
<dbReference type="Proteomes" id="UP000095384">
    <property type="component" value="Unassembled WGS sequence"/>
</dbReference>
<dbReference type="PANTHER" id="PTHR32089:SF112">
    <property type="entry name" value="LYSOZYME-LIKE PROTEIN-RELATED"/>
    <property type="match status" value="1"/>
</dbReference>
<dbReference type="Pfam" id="PF12729">
    <property type="entry name" value="4HB_MCP_1"/>
    <property type="match status" value="1"/>
</dbReference>
<evidence type="ECO:0000313" key="10">
    <source>
        <dbReference type="Proteomes" id="UP000095384"/>
    </source>
</evidence>
<dbReference type="Gene3D" id="1.10.287.950">
    <property type="entry name" value="Methyl-accepting chemotaxis protein"/>
    <property type="match status" value="1"/>
</dbReference>
<dbReference type="GO" id="GO:0007165">
    <property type="term" value="P:signal transduction"/>
    <property type="evidence" value="ECO:0007669"/>
    <property type="project" value="UniProtKB-KW"/>
</dbReference>
<keyword evidence="5" id="KW-0472">Membrane</keyword>
<dbReference type="GO" id="GO:0004888">
    <property type="term" value="F:transmembrane signaling receptor activity"/>
    <property type="evidence" value="ECO:0007669"/>
    <property type="project" value="InterPro"/>
</dbReference>
<proteinExistence type="inferred from homology"/>
<keyword evidence="5" id="KW-0812">Transmembrane</keyword>
<dbReference type="Proteomes" id="UP001197741">
    <property type="component" value="Unassembled WGS sequence"/>
</dbReference>
<reference evidence="8 10" key="1">
    <citation type="submission" date="2015-09" db="EMBL/GenBank/DDBJ databases">
        <authorList>
            <consortium name="Pathogen Informatics"/>
        </authorList>
    </citation>
    <scope>NUCLEOTIDE SEQUENCE [LARGE SCALE GENOMIC DNA]</scope>
    <source>
        <strain evidence="8 10">2789STDY5608860</strain>
    </source>
</reference>
<sequence>MKLDSKKSKAAVKNSAVKQKKVKAKATNPAKAPKVKKTLNTKKAQKVNNKPKVKGKKKLSTKLILIPVFVVGFVSVISSGLSLKNLSKVNDAASQIVDTSMVGTEMLNDIEMETVNIHTLALAHIISTDLSSMIDIVSEVRNHEEKLKQLLDDYNPYVTLETKRNYRIICENYTSLVKECGNVMAYSAAGKNEEAYKTANGSIAKYSNNIEKAISSMREHVNSVTQEERKSLESTYRASVVTCTFTIAISIIALLFVVFAVVTMVIKPLLRTQKEINGIIVNIDNKKGDLTQRVTPINNAEVDAVGKGINVFMTKLQAIFKAVVTNSARMERVVDDVRQSVQTSNSSVSDLSALTEELSATMQDISENASVINTNTDNVAKEVELIAEKTDELTGYTKDMKAHAQSMESVARTNMESTDRKVSEILEVLQKAIEDSNSVKQVNSLTNDILNIASQTNLLALNASIEAARAGEAGRGFAVVASEISQLAAASQEAANNIQRINAVVTNSVTNLSDNANGLVSYINDSILPEFERFVESGVEYNDKASFIEGTMTDFKEKTDSLKQSMLEISSSINTISHAINEGVNGVVSAADSTQLIVEDMDNISHKMDENYEIADSLKKETSIFIKLD</sequence>
<comment type="similarity">
    <text evidence="2">Belongs to the methyl-accepting chemotaxis (MCP) protein family.</text>
</comment>
<evidence type="ECO:0000256" key="4">
    <source>
        <dbReference type="SAM" id="MobiDB-lite"/>
    </source>
</evidence>
<evidence type="ECO:0000256" key="5">
    <source>
        <dbReference type="SAM" id="Phobius"/>
    </source>
</evidence>
<dbReference type="SMART" id="SM00283">
    <property type="entry name" value="MA"/>
    <property type="match status" value="1"/>
</dbReference>
<feature type="transmembrane region" description="Helical" evidence="5">
    <location>
        <begin position="245"/>
        <end position="266"/>
    </location>
</feature>
<dbReference type="EMBL" id="JAJCJQ010000001">
    <property type="protein sequence ID" value="MCB6959531.1"/>
    <property type="molecule type" value="Genomic_DNA"/>
</dbReference>
<dbReference type="RefSeq" id="WP_055222597.1">
    <property type="nucleotide sequence ID" value="NZ_CP143947.1"/>
</dbReference>
<dbReference type="InterPro" id="IPR003660">
    <property type="entry name" value="HAMP_dom"/>
</dbReference>
<dbReference type="SUPFAM" id="SSF58104">
    <property type="entry name" value="Methyl-accepting chemotaxis protein (MCP) signaling domain"/>
    <property type="match status" value="1"/>
</dbReference>
<evidence type="ECO:0000313" key="8">
    <source>
        <dbReference type="EMBL" id="CUN36577.1"/>
    </source>
</evidence>
<organism evidence="8 10">
    <name type="scientific">Agathobacter rectalis</name>
    <dbReference type="NCBI Taxonomy" id="39491"/>
    <lineage>
        <taxon>Bacteria</taxon>
        <taxon>Bacillati</taxon>
        <taxon>Bacillota</taxon>
        <taxon>Clostridia</taxon>
        <taxon>Lachnospirales</taxon>
        <taxon>Lachnospiraceae</taxon>
        <taxon>Agathobacter</taxon>
    </lineage>
</organism>
<dbReference type="PROSITE" id="PS50111">
    <property type="entry name" value="CHEMOTAXIS_TRANSDUC_2"/>
    <property type="match status" value="1"/>
</dbReference>
<keyword evidence="5" id="KW-1133">Transmembrane helix</keyword>
<dbReference type="PANTHER" id="PTHR32089">
    <property type="entry name" value="METHYL-ACCEPTING CHEMOTAXIS PROTEIN MCPB"/>
    <property type="match status" value="1"/>
</dbReference>
<feature type="region of interest" description="Disordered" evidence="4">
    <location>
        <begin position="1"/>
        <end position="41"/>
    </location>
</feature>
<accession>A0A173WDQ0</accession>
<evidence type="ECO:0000256" key="2">
    <source>
        <dbReference type="ARBA" id="ARBA00029447"/>
    </source>
</evidence>
<evidence type="ECO:0000313" key="9">
    <source>
        <dbReference type="EMBL" id="MCB6959531.1"/>
    </source>
</evidence>
<dbReference type="InterPro" id="IPR004089">
    <property type="entry name" value="MCPsignal_dom"/>
</dbReference>
<evidence type="ECO:0000256" key="1">
    <source>
        <dbReference type="ARBA" id="ARBA00023224"/>
    </source>
</evidence>
<dbReference type="GO" id="GO:0016020">
    <property type="term" value="C:membrane"/>
    <property type="evidence" value="ECO:0007669"/>
    <property type="project" value="InterPro"/>
</dbReference>
<keyword evidence="1 3" id="KW-0807">Transducer</keyword>
<evidence type="ECO:0000259" key="7">
    <source>
        <dbReference type="PROSITE" id="PS50885"/>
    </source>
</evidence>
<dbReference type="InterPro" id="IPR004090">
    <property type="entry name" value="Chemotax_Me-accpt_rcpt"/>
</dbReference>
<feature type="domain" description="Methyl-accepting transducer" evidence="6">
    <location>
        <begin position="354"/>
        <end position="577"/>
    </location>
</feature>
<name>A0A173WDQ0_9FIRM</name>
<dbReference type="AlphaFoldDB" id="A0A173WDQ0"/>
<dbReference type="EMBL" id="CYYW01000001">
    <property type="protein sequence ID" value="CUN36577.1"/>
    <property type="molecule type" value="Genomic_DNA"/>
</dbReference>
<dbReference type="Pfam" id="PF00015">
    <property type="entry name" value="MCPsignal"/>
    <property type="match status" value="1"/>
</dbReference>
<dbReference type="InterPro" id="IPR024478">
    <property type="entry name" value="HlyB_4HB_MCP"/>
</dbReference>